<dbReference type="PANTHER" id="PTHR16260">
    <property type="entry name" value="SIMILAR TO 1700123O20RIK PROTEIN"/>
    <property type="match status" value="1"/>
</dbReference>
<evidence type="ECO:0000313" key="1">
    <source>
        <dbReference type="Ensembl" id="ENSCINP00000030201.1"/>
    </source>
</evidence>
<reference evidence="1" key="2">
    <citation type="journal article" date="2008" name="Genome Biol.">
        <title>Improved genome assembly and evidence-based global gene model set for the chordate Ciona intestinalis: new insight into intron and operon populations.</title>
        <authorList>
            <person name="Satou Y."/>
            <person name="Mineta K."/>
            <person name="Ogasawara M."/>
            <person name="Sasakura Y."/>
            <person name="Shoguchi E."/>
            <person name="Ueno K."/>
            <person name="Yamada L."/>
            <person name="Matsumoto J."/>
            <person name="Wasserscheid J."/>
            <person name="Dewar K."/>
            <person name="Wiley G.B."/>
            <person name="Macmil S.L."/>
            <person name="Roe B.A."/>
            <person name="Zeller R.W."/>
            <person name="Hastings K.E."/>
            <person name="Lemaire P."/>
            <person name="Lindquist E."/>
            <person name="Endo T."/>
            <person name="Hotta K."/>
            <person name="Inaba K."/>
        </authorList>
    </citation>
    <scope>NUCLEOTIDE SEQUENCE [LARGE SCALE GENOMIC DNA]</scope>
    <source>
        <strain evidence="1">wild type</strain>
    </source>
</reference>
<keyword evidence="2" id="KW-1185">Reference proteome</keyword>
<reference evidence="1" key="4">
    <citation type="submission" date="2025-09" db="UniProtKB">
        <authorList>
            <consortium name="Ensembl"/>
        </authorList>
    </citation>
    <scope>IDENTIFICATION</scope>
</reference>
<protein>
    <submittedName>
        <fullName evidence="1">Uncharacterized protein</fullName>
    </submittedName>
</protein>
<reference evidence="2" key="1">
    <citation type="journal article" date="2002" name="Science">
        <title>The draft genome of Ciona intestinalis: insights into chordate and vertebrate origins.</title>
        <authorList>
            <person name="Dehal P."/>
            <person name="Satou Y."/>
            <person name="Campbell R.K."/>
            <person name="Chapman J."/>
            <person name="Degnan B."/>
            <person name="De Tomaso A."/>
            <person name="Davidson B."/>
            <person name="Di Gregorio A."/>
            <person name="Gelpke M."/>
            <person name="Goodstein D.M."/>
            <person name="Harafuji N."/>
            <person name="Hastings K.E."/>
            <person name="Ho I."/>
            <person name="Hotta K."/>
            <person name="Huang W."/>
            <person name="Kawashima T."/>
            <person name="Lemaire P."/>
            <person name="Martinez D."/>
            <person name="Meinertzhagen I.A."/>
            <person name="Necula S."/>
            <person name="Nonaka M."/>
            <person name="Putnam N."/>
            <person name="Rash S."/>
            <person name="Saiga H."/>
            <person name="Satake M."/>
            <person name="Terry A."/>
            <person name="Yamada L."/>
            <person name="Wang H.G."/>
            <person name="Awazu S."/>
            <person name="Azumi K."/>
            <person name="Boore J."/>
            <person name="Branno M."/>
            <person name="Chin-Bow S."/>
            <person name="DeSantis R."/>
            <person name="Doyle S."/>
            <person name="Francino P."/>
            <person name="Keys D.N."/>
            <person name="Haga S."/>
            <person name="Hayashi H."/>
            <person name="Hino K."/>
            <person name="Imai K.S."/>
            <person name="Inaba K."/>
            <person name="Kano S."/>
            <person name="Kobayashi K."/>
            <person name="Kobayashi M."/>
            <person name="Lee B.I."/>
            <person name="Makabe K.W."/>
            <person name="Manohar C."/>
            <person name="Matassi G."/>
            <person name="Medina M."/>
            <person name="Mochizuki Y."/>
            <person name="Mount S."/>
            <person name="Morishita T."/>
            <person name="Miura S."/>
            <person name="Nakayama A."/>
            <person name="Nishizaka S."/>
            <person name="Nomoto H."/>
            <person name="Ohta F."/>
            <person name="Oishi K."/>
            <person name="Rigoutsos I."/>
            <person name="Sano M."/>
            <person name="Sasaki A."/>
            <person name="Sasakura Y."/>
            <person name="Shoguchi E."/>
            <person name="Shin-i T."/>
            <person name="Spagnuolo A."/>
            <person name="Stainier D."/>
            <person name="Suzuki M.M."/>
            <person name="Tassy O."/>
            <person name="Takatori N."/>
            <person name="Tokuoka M."/>
            <person name="Yagi K."/>
            <person name="Yoshizaki F."/>
            <person name="Wada S."/>
            <person name="Zhang C."/>
            <person name="Hyatt P.D."/>
            <person name="Larimer F."/>
            <person name="Detter C."/>
            <person name="Doggett N."/>
            <person name="Glavina T."/>
            <person name="Hawkins T."/>
            <person name="Richardson P."/>
            <person name="Lucas S."/>
            <person name="Kohara Y."/>
            <person name="Levine M."/>
            <person name="Satoh N."/>
            <person name="Rokhsar D.S."/>
        </authorList>
    </citation>
    <scope>NUCLEOTIDE SEQUENCE [LARGE SCALE GENOMIC DNA]</scope>
</reference>
<organism evidence="1 2">
    <name type="scientific">Ciona intestinalis</name>
    <name type="common">Transparent sea squirt</name>
    <name type="synonym">Ascidia intestinalis</name>
    <dbReference type="NCBI Taxonomy" id="7719"/>
    <lineage>
        <taxon>Eukaryota</taxon>
        <taxon>Metazoa</taxon>
        <taxon>Chordata</taxon>
        <taxon>Tunicata</taxon>
        <taxon>Ascidiacea</taxon>
        <taxon>Phlebobranchia</taxon>
        <taxon>Cionidae</taxon>
        <taxon>Ciona</taxon>
    </lineage>
</organism>
<dbReference type="Proteomes" id="UP000008144">
    <property type="component" value="Chromosome 3"/>
</dbReference>
<dbReference type="Ensembl" id="ENSCINT00000031163.1">
    <property type="protein sequence ID" value="ENSCINP00000030201.1"/>
    <property type="gene ID" value="ENSCING00000024685.1"/>
</dbReference>
<dbReference type="STRING" id="7719.ENSCINP00000030201"/>
<evidence type="ECO:0000313" key="2">
    <source>
        <dbReference type="Proteomes" id="UP000008144"/>
    </source>
</evidence>
<dbReference type="InParanoid" id="H2XKL9"/>
<dbReference type="AlphaFoldDB" id="H2XKL9"/>
<dbReference type="Pfam" id="PF14969">
    <property type="entry name" value="DUF4508"/>
    <property type="match status" value="1"/>
</dbReference>
<proteinExistence type="predicted"/>
<dbReference type="InterPro" id="IPR028019">
    <property type="entry name" value="DUF4508"/>
</dbReference>
<dbReference type="OMA" id="PRNIFEC"/>
<dbReference type="GeneTree" id="ENSGT00390000007438"/>
<sequence>MDENINNTSKIREITCVIHWFQTWNQFQKGVFMTDLVSKAMPNKVDLLLDQMNGMNVNDRPRNIFECQLRLFGQWFEEWTINQRNYMLEKLESFEPAFVSEFYTRDKSNCSYFMMILLIK</sequence>
<reference evidence="1" key="3">
    <citation type="submission" date="2025-08" db="UniProtKB">
        <authorList>
            <consortium name="Ensembl"/>
        </authorList>
    </citation>
    <scope>IDENTIFICATION</scope>
</reference>
<accession>H2XKL9</accession>
<dbReference type="PANTHER" id="PTHR16260:SF3">
    <property type="entry name" value="CHROMOSOME 14 OPEN READING FRAME 119-LIKE-RELATED"/>
    <property type="match status" value="1"/>
</dbReference>
<dbReference type="EMBL" id="EAAA01001782">
    <property type="status" value="NOT_ANNOTATED_CDS"/>
    <property type="molecule type" value="Genomic_DNA"/>
</dbReference>
<dbReference type="HOGENOM" id="CLU_121983_2_0_1"/>
<dbReference type="FunCoup" id="H2XKL9">
    <property type="interactions" value="13"/>
</dbReference>
<name>H2XKL9_CIOIN</name>